<reference evidence="2" key="2">
    <citation type="journal article" date="2016" name="Fungal Biol.">
        <title>Ochratoxin A production by Penicillium thymicola.</title>
        <authorList>
            <person name="Nguyen H.D.T."/>
            <person name="McMullin D.R."/>
            <person name="Ponomareva E."/>
            <person name="Riley R."/>
            <person name="Pomraning K.R."/>
            <person name="Baker S.E."/>
            <person name="Seifert K.A."/>
        </authorList>
    </citation>
    <scope>NUCLEOTIDE SEQUENCE</scope>
    <source>
        <strain evidence="2">DAOM 180753</strain>
    </source>
</reference>
<gene>
    <name evidence="2" type="ORF">VN97_g2358</name>
</gene>
<name>A0AAI9TQL9_PENTH</name>
<protein>
    <submittedName>
        <fullName evidence="2">Uncharacterized protein</fullName>
    </submittedName>
</protein>
<reference evidence="2" key="1">
    <citation type="submission" date="2015-06" db="EMBL/GenBank/DDBJ databases">
        <authorList>
            <person name="Nguyen H."/>
        </authorList>
    </citation>
    <scope>NUCLEOTIDE SEQUENCE</scope>
    <source>
        <strain evidence="2">DAOM 180753</strain>
    </source>
</reference>
<feature type="transmembrane region" description="Helical" evidence="1">
    <location>
        <begin position="65"/>
        <end position="84"/>
    </location>
</feature>
<organism evidence="2 3">
    <name type="scientific">Penicillium thymicola</name>
    <dbReference type="NCBI Taxonomy" id="293382"/>
    <lineage>
        <taxon>Eukaryota</taxon>
        <taxon>Fungi</taxon>
        <taxon>Dikarya</taxon>
        <taxon>Ascomycota</taxon>
        <taxon>Pezizomycotina</taxon>
        <taxon>Eurotiomycetes</taxon>
        <taxon>Eurotiomycetidae</taxon>
        <taxon>Eurotiales</taxon>
        <taxon>Aspergillaceae</taxon>
        <taxon>Penicillium</taxon>
    </lineage>
</organism>
<keyword evidence="1" id="KW-1133">Transmembrane helix</keyword>
<proteinExistence type="predicted"/>
<evidence type="ECO:0000256" key="1">
    <source>
        <dbReference type="SAM" id="Phobius"/>
    </source>
</evidence>
<dbReference type="AlphaFoldDB" id="A0AAI9TQL9"/>
<dbReference type="Proteomes" id="UP001227192">
    <property type="component" value="Unassembled WGS sequence"/>
</dbReference>
<accession>A0AAI9TQL9</accession>
<dbReference type="EMBL" id="LACB01000045">
    <property type="protein sequence ID" value="KAJ9490909.1"/>
    <property type="molecule type" value="Genomic_DNA"/>
</dbReference>
<keyword evidence="1" id="KW-0812">Transmembrane</keyword>
<keyword evidence="3" id="KW-1185">Reference proteome</keyword>
<evidence type="ECO:0000313" key="3">
    <source>
        <dbReference type="Proteomes" id="UP001227192"/>
    </source>
</evidence>
<comment type="caution">
    <text evidence="2">The sequence shown here is derived from an EMBL/GenBank/DDBJ whole genome shotgun (WGS) entry which is preliminary data.</text>
</comment>
<keyword evidence="1" id="KW-0472">Membrane</keyword>
<sequence>MFVSPAFVEEKKKEKVAPYQKSTTQPRLIDYLPRGALETRLAYSAPPRHSKSGGQRDRFFLSKEVSLITLTDAFIGPLIFFSFFQTRQNLRPSRSPALNDHRLSAVPVSCMEMI</sequence>
<evidence type="ECO:0000313" key="2">
    <source>
        <dbReference type="EMBL" id="KAJ9490909.1"/>
    </source>
</evidence>